<dbReference type="EMBL" id="JAUHJR010000001">
    <property type="protein sequence ID" value="MDN4160016.1"/>
    <property type="molecule type" value="Genomic_DNA"/>
</dbReference>
<evidence type="ECO:0000313" key="3">
    <source>
        <dbReference type="Proteomes" id="UP001168537"/>
    </source>
</evidence>
<name>A0ABT8EPU2_9ACTN</name>
<dbReference type="Proteomes" id="UP001168537">
    <property type="component" value="Unassembled WGS sequence"/>
</dbReference>
<evidence type="ECO:0000259" key="1">
    <source>
        <dbReference type="Pfam" id="PF00561"/>
    </source>
</evidence>
<evidence type="ECO:0000313" key="2">
    <source>
        <dbReference type="EMBL" id="MDN4160016.1"/>
    </source>
</evidence>
<dbReference type="Gene3D" id="3.40.50.1820">
    <property type="entry name" value="alpha/beta hydrolase"/>
    <property type="match status" value="1"/>
</dbReference>
<keyword evidence="3" id="KW-1185">Reference proteome</keyword>
<sequence>MSQPASQPRLLPTRSPRDPAAVVLALHGGDVRPGDPAVNPWQPSVLRMVPVAARVARAGRGRLAVHRVLNAARGWGTDRTPVDDVRWALARVRERYGDLPVGLVGHSLGGRAALMAGPEPAVAAVVALNPWLHPADDVDLTGRRALVVHGTEDRVALPERARLVVDRLRRRADVEWRDVPGAGHAMLRHGPVFERAAAEFLVAALLPRGVR</sequence>
<feature type="domain" description="AB hydrolase-1" evidence="1">
    <location>
        <begin position="78"/>
        <end position="139"/>
    </location>
</feature>
<gene>
    <name evidence="2" type="ORF">QWY29_01515</name>
</gene>
<proteinExistence type="predicted"/>
<comment type="caution">
    <text evidence="2">The sequence shown here is derived from an EMBL/GenBank/DDBJ whole genome shotgun (WGS) entry which is preliminary data.</text>
</comment>
<dbReference type="InterPro" id="IPR029058">
    <property type="entry name" value="AB_hydrolase_fold"/>
</dbReference>
<protein>
    <submittedName>
        <fullName evidence="2">Alpha/beta hydrolase</fullName>
    </submittedName>
</protein>
<accession>A0ABT8EPU2</accession>
<dbReference type="GO" id="GO:0016787">
    <property type="term" value="F:hydrolase activity"/>
    <property type="evidence" value="ECO:0007669"/>
    <property type="project" value="UniProtKB-KW"/>
</dbReference>
<reference evidence="2" key="1">
    <citation type="submission" date="2023-06" db="EMBL/GenBank/DDBJ databases">
        <title>Draft genome sequence of Nocardioides sp. SOB72.</title>
        <authorList>
            <person name="Zhang G."/>
        </authorList>
    </citation>
    <scope>NUCLEOTIDE SEQUENCE</scope>
    <source>
        <strain evidence="2">SOB72</strain>
    </source>
</reference>
<dbReference type="InterPro" id="IPR000073">
    <property type="entry name" value="AB_hydrolase_1"/>
</dbReference>
<dbReference type="SUPFAM" id="SSF53474">
    <property type="entry name" value="alpha/beta-Hydrolases"/>
    <property type="match status" value="1"/>
</dbReference>
<dbReference type="RefSeq" id="WP_300958888.1">
    <property type="nucleotide sequence ID" value="NZ_JAUHJR010000001.1"/>
</dbReference>
<keyword evidence="2" id="KW-0378">Hydrolase</keyword>
<organism evidence="2 3">
    <name type="scientific">Nocardioides abyssi</name>
    <dbReference type="NCBI Taxonomy" id="3058370"/>
    <lineage>
        <taxon>Bacteria</taxon>
        <taxon>Bacillati</taxon>
        <taxon>Actinomycetota</taxon>
        <taxon>Actinomycetes</taxon>
        <taxon>Propionibacteriales</taxon>
        <taxon>Nocardioidaceae</taxon>
        <taxon>Nocardioides</taxon>
    </lineage>
</organism>
<dbReference type="Pfam" id="PF00561">
    <property type="entry name" value="Abhydrolase_1"/>
    <property type="match status" value="1"/>
</dbReference>